<evidence type="ECO:0000256" key="1">
    <source>
        <dbReference type="ARBA" id="ARBA00001933"/>
    </source>
</evidence>
<sequence length="477" mass="52473">MRARLGRECLYVPSCRLGMYLALRHWVKPGGRVLMAPVNDDVIFFVVLAAGLRPVMAPVHHEDGSIDMAAIPDSTWEGLSAVLTVNIYGNPDPVMELRSRCHLMGIPLIEDCAHAIGTSVGGRLVGTFGEASTYSLGKHLGARTGGILSIADPSQRRALEAARDELLSSGSFLSELAYGIRPYLETAVRGLRLTSLAWAVVRMLGMEERGPEIRMPLRAARLVEALNHTPSLLPFNDWVKVDMHDYRMRPGPLRLRRTERMLAELDTLLRAYREGTAKLLASRWAISRPGPVQPLFQVPLLVEDREGTRELLHRNRINTGYLYDPPLDVYAAAFTEHSRTPEAAEWFGRHAMPADPLKADRILKVLDKAGVAPAPPFSPRQVTRHPLSTGRKVRRPSSRTLTTEAFSTFPTFPEAPAAPGPVSVPADPPDTSAPGVPPGYHEQSTMQLRAADLFPEDHTVQIRTPAAPGHFPGEPRA</sequence>
<feature type="region of interest" description="Disordered" evidence="7">
    <location>
        <begin position="373"/>
        <end position="444"/>
    </location>
</feature>
<gene>
    <name evidence="8" type="ORF">STSU_022355</name>
</gene>
<dbReference type="EMBL" id="CP029159">
    <property type="protein sequence ID" value="QKM69504.1"/>
    <property type="molecule type" value="Genomic_DNA"/>
</dbReference>
<evidence type="ECO:0000313" key="9">
    <source>
        <dbReference type="Proteomes" id="UP000005940"/>
    </source>
</evidence>
<organism evidence="8 9">
    <name type="scientific">Streptomyces tsukubensis (strain DSM 42081 / NBRC 108919 / NRRL 18488 / 9993)</name>
    <dbReference type="NCBI Taxonomy" id="1114943"/>
    <lineage>
        <taxon>Bacteria</taxon>
        <taxon>Bacillati</taxon>
        <taxon>Actinomycetota</taxon>
        <taxon>Actinomycetes</taxon>
        <taxon>Kitasatosporales</taxon>
        <taxon>Streptomycetaceae</taxon>
        <taxon>Streptomyces</taxon>
    </lineage>
</organism>
<dbReference type="Gene3D" id="3.40.640.10">
    <property type="entry name" value="Type I PLP-dependent aspartate aminotransferase-like (Major domain)"/>
    <property type="match status" value="1"/>
</dbReference>
<keyword evidence="3" id="KW-0808">Transferase</keyword>
<reference evidence="8 9" key="1">
    <citation type="journal article" date="2012" name="J. Bacteriol.">
        <title>Draft genome of Streptomyces tsukubaensis NRRL 18488, the producer of the clinically important immunosuppressant tacrolimus (FK506).</title>
        <authorList>
            <person name="Barreiro C."/>
            <person name="Prieto C."/>
            <person name="Sola-Landa A."/>
            <person name="Solera E."/>
            <person name="Martinez-Castro M."/>
            <person name="Perez-Redondo R."/>
            <person name="Garcia-Estrada C."/>
            <person name="Aparicio J.F."/>
            <person name="Fernandez-Martinez L.T."/>
            <person name="Santos-Aberturas J."/>
            <person name="Salehi-Najafabadi Z."/>
            <person name="Rodriguez-Garcia A."/>
            <person name="Tauch A."/>
            <person name="Martin J.F."/>
        </authorList>
    </citation>
    <scope>NUCLEOTIDE SEQUENCE [LARGE SCALE GENOMIC DNA]</scope>
    <source>
        <strain evidence="9">DSM 42081 / NBRC 108919 / NRRL 18488 / 9993</strain>
    </source>
</reference>
<dbReference type="GO" id="GO:0000271">
    <property type="term" value="P:polysaccharide biosynthetic process"/>
    <property type="evidence" value="ECO:0007669"/>
    <property type="project" value="TreeGrafter"/>
</dbReference>
<accession>A0A7G3UGK0</accession>
<dbReference type="GO" id="GO:0008483">
    <property type="term" value="F:transaminase activity"/>
    <property type="evidence" value="ECO:0007669"/>
    <property type="project" value="UniProtKB-KW"/>
</dbReference>
<dbReference type="GO" id="GO:0030170">
    <property type="term" value="F:pyridoxal phosphate binding"/>
    <property type="evidence" value="ECO:0007669"/>
    <property type="project" value="TreeGrafter"/>
</dbReference>
<keyword evidence="4 6" id="KW-0663">Pyridoxal phosphate</keyword>
<keyword evidence="9" id="KW-1185">Reference proteome</keyword>
<evidence type="ECO:0000256" key="3">
    <source>
        <dbReference type="ARBA" id="ARBA00022679"/>
    </source>
</evidence>
<dbReference type="Pfam" id="PF01041">
    <property type="entry name" value="DegT_DnrJ_EryC1"/>
    <property type="match status" value="1"/>
</dbReference>
<evidence type="ECO:0000256" key="5">
    <source>
        <dbReference type="ARBA" id="ARBA00038398"/>
    </source>
</evidence>
<dbReference type="AlphaFoldDB" id="A0A7G3UGK0"/>
<dbReference type="SUPFAM" id="SSF53383">
    <property type="entry name" value="PLP-dependent transferases"/>
    <property type="match status" value="1"/>
</dbReference>
<protein>
    <submittedName>
        <fullName evidence="8">DegT/DnrJ/EryC1/StrS aminotransferase family protein</fullName>
    </submittedName>
</protein>
<evidence type="ECO:0000256" key="7">
    <source>
        <dbReference type="SAM" id="MobiDB-lite"/>
    </source>
</evidence>
<dbReference type="PANTHER" id="PTHR30244">
    <property type="entry name" value="TRANSAMINASE"/>
    <property type="match status" value="1"/>
</dbReference>
<keyword evidence="2 8" id="KW-0032">Aminotransferase</keyword>
<dbReference type="PANTHER" id="PTHR30244:SF34">
    <property type="entry name" value="DTDP-4-AMINO-4,6-DIDEOXYGALACTOSE TRANSAMINASE"/>
    <property type="match status" value="1"/>
</dbReference>
<feature type="compositionally biased region" description="Low complexity" evidence="7">
    <location>
        <begin position="405"/>
        <end position="425"/>
    </location>
</feature>
<comment type="cofactor">
    <cofactor evidence="1">
        <name>pyridoxal 5'-phosphate</name>
        <dbReference type="ChEBI" id="CHEBI:597326"/>
    </cofactor>
</comment>
<evidence type="ECO:0000256" key="2">
    <source>
        <dbReference type="ARBA" id="ARBA00022576"/>
    </source>
</evidence>
<dbReference type="Proteomes" id="UP000005940">
    <property type="component" value="Chromosome"/>
</dbReference>
<evidence type="ECO:0000313" key="8">
    <source>
        <dbReference type="EMBL" id="QKM69504.1"/>
    </source>
</evidence>
<comment type="similarity">
    <text evidence="5">Belongs to the DegT/DnrJ/EryC1 family. L-glutamine:2-deoxy-scyllo-inosose/scyllo-inosose aminotransferase subfamily.</text>
</comment>
<evidence type="ECO:0000256" key="6">
    <source>
        <dbReference type="RuleBase" id="RU004508"/>
    </source>
</evidence>
<dbReference type="InterPro" id="IPR000653">
    <property type="entry name" value="DegT/StrS_aminotransferase"/>
</dbReference>
<evidence type="ECO:0000256" key="4">
    <source>
        <dbReference type="ARBA" id="ARBA00022898"/>
    </source>
</evidence>
<dbReference type="InterPro" id="IPR015421">
    <property type="entry name" value="PyrdxlP-dep_Trfase_major"/>
</dbReference>
<name>A0A7G3UGK0_STRT9</name>
<dbReference type="InterPro" id="IPR015424">
    <property type="entry name" value="PyrdxlP-dep_Trfase"/>
</dbReference>
<proteinExistence type="inferred from homology"/>